<dbReference type="Gramene" id="AET2Gv20705600.19">
    <property type="protein sequence ID" value="AET2Gv20705600.19"/>
    <property type="gene ID" value="AET2Gv20705600"/>
</dbReference>
<proteinExistence type="predicted"/>
<reference evidence="2" key="2">
    <citation type="journal article" date="2017" name="Nat. Plants">
        <title>The Aegilops tauschii genome reveals multiple impacts of transposons.</title>
        <authorList>
            <person name="Zhao G."/>
            <person name="Zou C."/>
            <person name="Li K."/>
            <person name="Wang K."/>
            <person name="Li T."/>
            <person name="Gao L."/>
            <person name="Zhang X."/>
            <person name="Wang H."/>
            <person name="Yang Z."/>
            <person name="Liu X."/>
            <person name="Jiang W."/>
            <person name="Mao L."/>
            <person name="Kong X."/>
            <person name="Jiao Y."/>
            <person name="Jia J."/>
        </authorList>
    </citation>
    <scope>NUCLEOTIDE SEQUENCE [LARGE SCALE GENOMIC DNA]</scope>
    <source>
        <strain evidence="2">cv. AL8/78</strain>
    </source>
</reference>
<evidence type="ECO:0000313" key="2">
    <source>
        <dbReference type="Proteomes" id="UP000015105"/>
    </source>
</evidence>
<keyword evidence="2" id="KW-1185">Reference proteome</keyword>
<protein>
    <submittedName>
        <fullName evidence="1">Uncharacterized protein</fullName>
    </submittedName>
</protein>
<sequence length="60" mass="6443">GVASGTLTTAILSGMEQWGFRRWACDDGRAQDGGAVWRRGGVDGRETWHGSCNSTALKMD</sequence>
<reference evidence="1" key="5">
    <citation type="journal article" date="2021" name="G3 (Bethesda)">
        <title>Aegilops tauschii genome assembly Aet v5.0 features greater sequence contiguity and improved annotation.</title>
        <authorList>
            <person name="Wang L."/>
            <person name="Zhu T."/>
            <person name="Rodriguez J.C."/>
            <person name="Deal K.R."/>
            <person name="Dubcovsky J."/>
            <person name="McGuire P.E."/>
            <person name="Lux T."/>
            <person name="Spannagl M."/>
            <person name="Mayer K.F.X."/>
            <person name="Baldrich P."/>
            <person name="Meyers B.C."/>
            <person name="Huo N."/>
            <person name="Gu Y.Q."/>
            <person name="Zhou H."/>
            <person name="Devos K.M."/>
            <person name="Bennetzen J.L."/>
            <person name="Unver T."/>
            <person name="Budak H."/>
            <person name="Gulick P.J."/>
            <person name="Galiba G."/>
            <person name="Kalapos B."/>
            <person name="Nelson D.R."/>
            <person name="Li P."/>
            <person name="You F.M."/>
            <person name="Luo M.C."/>
            <person name="Dvorak J."/>
        </authorList>
    </citation>
    <scope>NUCLEOTIDE SEQUENCE [LARGE SCALE GENOMIC DNA]</scope>
    <source>
        <strain evidence="1">cv. AL8/78</strain>
    </source>
</reference>
<evidence type="ECO:0000313" key="1">
    <source>
        <dbReference type="EnsemblPlants" id="AET2Gv20705600.19"/>
    </source>
</evidence>
<dbReference type="AlphaFoldDB" id="A0A453C248"/>
<dbReference type="EnsemblPlants" id="AET2Gv20705600.19">
    <property type="protein sequence ID" value="AET2Gv20705600.19"/>
    <property type="gene ID" value="AET2Gv20705600"/>
</dbReference>
<reference evidence="1" key="3">
    <citation type="journal article" date="2017" name="Nature">
        <title>Genome sequence of the progenitor of the wheat D genome Aegilops tauschii.</title>
        <authorList>
            <person name="Luo M.C."/>
            <person name="Gu Y.Q."/>
            <person name="Puiu D."/>
            <person name="Wang H."/>
            <person name="Twardziok S.O."/>
            <person name="Deal K.R."/>
            <person name="Huo N."/>
            <person name="Zhu T."/>
            <person name="Wang L."/>
            <person name="Wang Y."/>
            <person name="McGuire P.E."/>
            <person name="Liu S."/>
            <person name="Long H."/>
            <person name="Ramasamy R.K."/>
            <person name="Rodriguez J.C."/>
            <person name="Van S.L."/>
            <person name="Yuan L."/>
            <person name="Wang Z."/>
            <person name="Xia Z."/>
            <person name="Xiao L."/>
            <person name="Anderson O.D."/>
            <person name="Ouyang S."/>
            <person name="Liang Y."/>
            <person name="Zimin A.V."/>
            <person name="Pertea G."/>
            <person name="Qi P."/>
            <person name="Bennetzen J.L."/>
            <person name="Dai X."/>
            <person name="Dawson M.W."/>
            <person name="Muller H.G."/>
            <person name="Kugler K."/>
            <person name="Rivarola-Duarte L."/>
            <person name="Spannagl M."/>
            <person name="Mayer K.F.X."/>
            <person name="Lu F.H."/>
            <person name="Bevan M.W."/>
            <person name="Leroy P."/>
            <person name="Li P."/>
            <person name="You F.M."/>
            <person name="Sun Q."/>
            <person name="Liu Z."/>
            <person name="Lyons E."/>
            <person name="Wicker T."/>
            <person name="Salzberg S.L."/>
            <person name="Devos K.M."/>
            <person name="Dvorak J."/>
        </authorList>
    </citation>
    <scope>NUCLEOTIDE SEQUENCE [LARGE SCALE GENOMIC DNA]</scope>
    <source>
        <strain evidence="1">cv. AL8/78</strain>
    </source>
</reference>
<reference evidence="1" key="4">
    <citation type="submission" date="2019-03" db="UniProtKB">
        <authorList>
            <consortium name="EnsemblPlants"/>
        </authorList>
    </citation>
    <scope>IDENTIFICATION</scope>
</reference>
<name>A0A453C248_AEGTS</name>
<reference evidence="2" key="1">
    <citation type="journal article" date="2014" name="Science">
        <title>Ancient hybridizations among the ancestral genomes of bread wheat.</title>
        <authorList>
            <consortium name="International Wheat Genome Sequencing Consortium,"/>
            <person name="Marcussen T."/>
            <person name="Sandve S.R."/>
            <person name="Heier L."/>
            <person name="Spannagl M."/>
            <person name="Pfeifer M."/>
            <person name="Jakobsen K.S."/>
            <person name="Wulff B.B."/>
            <person name="Steuernagel B."/>
            <person name="Mayer K.F."/>
            <person name="Olsen O.A."/>
        </authorList>
    </citation>
    <scope>NUCLEOTIDE SEQUENCE [LARGE SCALE GENOMIC DNA]</scope>
    <source>
        <strain evidence="2">cv. AL8/78</strain>
    </source>
</reference>
<organism evidence="1 2">
    <name type="scientific">Aegilops tauschii subsp. strangulata</name>
    <name type="common">Goatgrass</name>
    <dbReference type="NCBI Taxonomy" id="200361"/>
    <lineage>
        <taxon>Eukaryota</taxon>
        <taxon>Viridiplantae</taxon>
        <taxon>Streptophyta</taxon>
        <taxon>Embryophyta</taxon>
        <taxon>Tracheophyta</taxon>
        <taxon>Spermatophyta</taxon>
        <taxon>Magnoliopsida</taxon>
        <taxon>Liliopsida</taxon>
        <taxon>Poales</taxon>
        <taxon>Poaceae</taxon>
        <taxon>BOP clade</taxon>
        <taxon>Pooideae</taxon>
        <taxon>Triticodae</taxon>
        <taxon>Triticeae</taxon>
        <taxon>Triticinae</taxon>
        <taxon>Aegilops</taxon>
    </lineage>
</organism>
<accession>A0A453C248</accession>
<dbReference type="Proteomes" id="UP000015105">
    <property type="component" value="Chromosome 2D"/>
</dbReference>